<dbReference type="InterPro" id="IPR001173">
    <property type="entry name" value="Glyco_trans_2-like"/>
</dbReference>
<feature type="domain" description="Glycosyltransferase 2-like" evidence="1">
    <location>
        <begin position="6"/>
        <end position="135"/>
    </location>
</feature>
<proteinExistence type="predicted"/>
<protein>
    <recommendedName>
        <fullName evidence="1">Glycosyltransferase 2-like domain-containing protein</fullName>
    </recommendedName>
</protein>
<evidence type="ECO:0000313" key="2">
    <source>
        <dbReference type="EMBL" id="ARD65358.1"/>
    </source>
</evidence>
<sequence>MNNHTFVICAYQESPYLEVCLESLMKQSIQSNIIIVTSTENQFIRNIAKKHKISMFSHNNGGIGQDWNFGLKMAETKYVTLAHQDDVYDEEYLAFVINVFNKYSDALIAFTDYHELRNDRIISDNKNLKIKRKLLFPLRLSGKNYLFKRAVLSFGNPICCPSVTYNKMLLKNFSFDLNWSTNLDWDAWENLSRKKGRFAYINKPLMLHRIHKGSETSTTIINNQRAEEDLKMLCKFWPSDIARFIFKQYTKSEKSNEI</sequence>
<dbReference type="RefSeq" id="WP_038353060.1">
    <property type="nucleotide sequence ID" value="NZ_CP019962.1"/>
</dbReference>
<dbReference type="CDD" id="cd00761">
    <property type="entry name" value="Glyco_tranf_GTA_type"/>
    <property type="match status" value="1"/>
</dbReference>
<dbReference type="GO" id="GO:0016758">
    <property type="term" value="F:hexosyltransferase activity"/>
    <property type="evidence" value="ECO:0007669"/>
    <property type="project" value="UniProtKB-ARBA"/>
</dbReference>
<dbReference type="Pfam" id="PF00535">
    <property type="entry name" value="Glycos_transf_2"/>
    <property type="match status" value="1"/>
</dbReference>
<reference evidence="3" key="1">
    <citation type="journal article" date="2017" name="Sci. Rep.">
        <title>Determination of the Genome and Primary Transcriptome of Syngas Fermenting Eubacterium limosum ATCC 8486.</title>
        <authorList>
            <person name="Song Y."/>
            <person name="Shin J."/>
            <person name="Jeong Y."/>
            <person name="Jin S."/>
            <person name="Lee J.K."/>
            <person name="Kim D.R."/>
            <person name="Kim S.C."/>
            <person name="Cho S."/>
            <person name="Cho B.K."/>
        </authorList>
    </citation>
    <scope>NUCLEOTIDE SEQUENCE [LARGE SCALE GENOMIC DNA]</scope>
    <source>
        <strain evidence="3">ATCC 8486</strain>
    </source>
</reference>
<dbReference type="Proteomes" id="UP000192391">
    <property type="component" value="Chromosome"/>
</dbReference>
<dbReference type="PANTHER" id="PTHR22916:SF3">
    <property type="entry name" value="UDP-GLCNAC:BETAGAL BETA-1,3-N-ACETYLGLUCOSAMINYLTRANSFERASE-LIKE PROTEIN 1"/>
    <property type="match status" value="1"/>
</dbReference>
<evidence type="ECO:0000313" key="3">
    <source>
        <dbReference type="Proteomes" id="UP000192391"/>
    </source>
</evidence>
<gene>
    <name evidence="2" type="ORF">B2M23_07305</name>
</gene>
<organism evidence="2 3">
    <name type="scientific">Eubacterium limosum</name>
    <dbReference type="NCBI Taxonomy" id="1736"/>
    <lineage>
        <taxon>Bacteria</taxon>
        <taxon>Bacillati</taxon>
        <taxon>Bacillota</taxon>
        <taxon>Clostridia</taxon>
        <taxon>Eubacteriales</taxon>
        <taxon>Eubacteriaceae</taxon>
        <taxon>Eubacterium</taxon>
    </lineage>
</organism>
<evidence type="ECO:0000259" key="1">
    <source>
        <dbReference type="Pfam" id="PF00535"/>
    </source>
</evidence>
<dbReference type="PANTHER" id="PTHR22916">
    <property type="entry name" value="GLYCOSYLTRANSFERASE"/>
    <property type="match status" value="1"/>
</dbReference>
<dbReference type="SUPFAM" id="SSF53448">
    <property type="entry name" value="Nucleotide-diphospho-sugar transferases"/>
    <property type="match status" value="1"/>
</dbReference>
<dbReference type="InterPro" id="IPR029044">
    <property type="entry name" value="Nucleotide-diphossugar_trans"/>
</dbReference>
<dbReference type="AlphaFoldDB" id="A0AAC9QTD2"/>
<dbReference type="Gene3D" id="3.90.550.10">
    <property type="entry name" value="Spore Coat Polysaccharide Biosynthesis Protein SpsA, Chain A"/>
    <property type="match status" value="1"/>
</dbReference>
<dbReference type="EMBL" id="CP019962">
    <property type="protein sequence ID" value="ARD65358.1"/>
    <property type="molecule type" value="Genomic_DNA"/>
</dbReference>
<name>A0AAC9QTD2_EUBLI</name>
<accession>A0AAC9QTD2</accession>
<dbReference type="KEGG" id="elim:B2M23_07305"/>